<keyword evidence="6" id="KW-1185">Reference proteome</keyword>
<name>A0ABY0H2E1_9PEZI</name>
<keyword evidence="3" id="KW-0813">Transport</keyword>
<dbReference type="InterPro" id="IPR016024">
    <property type="entry name" value="ARM-type_fold"/>
</dbReference>
<reference evidence="5 6" key="1">
    <citation type="submission" date="2018-06" db="EMBL/GenBank/DDBJ databases">
        <title>Complete Genomes of Monosporascus.</title>
        <authorList>
            <person name="Robinson A.J."/>
            <person name="Natvig D.O."/>
        </authorList>
    </citation>
    <scope>NUCLEOTIDE SEQUENCE [LARGE SCALE GENOMIC DNA]</scope>
    <source>
        <strain evidence="5 6">CBS 609.92</strain>
    </source>
</reference>
<protein>
    <recommendedName>
        <fullName evidence="7">Importin N-terminal domain-containing protein</fullName>
    </recommendedName>
</protein>
<evidence type="ECO:0000313" key="5">
    <source>
        <dbReference type="EMBL" id="RYO83068.1"/>
    </source>
</evidence>
<dbReference type="Gene3D" id="1.25.10.10">
    <property type="entry name" value="Leucine-rich Repeat Variant"/>
    <property type="match status" value="2"/>
</dbReference>
<sequence length="807" mass="90288">MDIQTPRTLDEVEELINRLYGSTEEADARVQIQEVLQRFQKSPEGWQLSQALMARPGDNTKVFGVLTIIVKLNTESLPDETALSVLQNIISWLLNALHDGSGPYVIKKLCSALVTHFTHYCLLWPDCIRHLIHCLYTNQSGFPGQVNPSIMEMSPALTLEKTRSAIWFCMVLAEEAERLLQFGTPQSIAVLERIASNATDATSLMAQFLRPSSAPISLLCQQAAIKCLYPWVVYANKAAKRPIITALQTLVQSVIECLVVDGLYEPTIQLLTDILEDWETFFTPEHISTLYAFFMSPWAQQRYQAICQGNFDSDLVKFGIFLLAFANAQQRQLMNMTDERAIGFLGGLTNLLKVECSFVDDEIFVPALEFWGQFVESLSMEYPSDSFDWDQPPLLQIRGVLSCAWRKLQYPDPEEFNGWDSTERNSFNEARKDLADLIQYVHTMAGRPLVSLFADSILQALDRADWAEVEAATFCLELSVMVAIRALRCLCSIAKGLQGLSESADDLDPGEEAKPLSSFSDVAQMHINIMSILIQLKDKFSTQSEVVEVLCSILRAGFSETEPGPFVFPPDMVTAFITSTWHNRIPAVVNTASAFLSSLHCGNQKQHVSQALIRLLPWVLELLGQLPNPDDEPELTQCCIEFLQRAMIRCPDIFMSQSSDSLEFVFTLALKLLNGNEPLPKAAAAEFWAAFIPLKSENQDTQAAVDGAIVQLGPAISRSLVQNFGGKAARSQLDKLSDPLKRLVVRHADARHWLEAALNDPSFPGEKATPRDKAMFLKKVLSLRGQRGTNQVVKDFWLTSRGLDTYR</sequence>
<dbReference type="PANTHER" id="PTHR12363:SF33">
    <property type="entry name" value="IMPORTIN-13"/>
    <property type="match status" value="1"/>
</dbReference>
<comment type="caution">
    <text evidence="5">The sequence shown here is derived from an EMBL/GenBank/DDBJ whole genome shotgun (WGS) entry which is preliminary data.</text>
</comment>
<dbReference type="SUPFAM" id="SSF48371">
    <property type="entry name" value="ARM repeat"/>
    <property type="match status" value="1"/>
</dbReference>
<evidence type="ECO:0000256" key="3">
    <source>
        <dbReference type="ARBA" id="ARBA00022448"/>
    </source>
</evidence>
<accession>A0ABY0H2E1</accession>
<dbReference type="InterPro" id="IPR011989">
    <property type="entry name" value="ARM-like"/>
</dbReference>
<evidence type="ECO:0000256" key="1">
    <source>
        <dbReference type="ARBA" id="ARBA00004123"/>
    </source>
</evidence>
<evidence type="ECO:0000256" key="4">
    <source>
        <dbReference type="ARBA" id="ARBA00023242"/>
    </source>
</evidence>
<dbReference type="InterPro" id="IPR051345">
    <property type="entry name" value="Importin_beta-like_NTR"/>
</dbReference>
<dbReference type="EMBL" id="QJNS01000197">
    <property type="protein sequence ID" value="RYO83068.1"/>
    <property type="molecule type" value="Genomic_DNA"/>
</dbReference>
<evidence type="ECO:0000256" key="2">
    <source>
        <dbReference type="ARBA" id="ARBA00007991"/>
    </source>
</evidence>
<comment type="subcellular location">
    <subcellularLocation>
        <location evidence="1">Nucleus</location>
    </subcellularLocation>
</comment>
<evidence type="ECO:0008006" key="7">
    <source>
        <dbReference type="Google" id="ProtNLM"/>
    </source>
</evidence>
<dbReference type="Proteomes" id="UP000294003">
    <property type="component" value="Unassembled WGS sequence"/>
</dbReference>
<evidence type="ECO:0000313" key="6">
    <source>
        <dbReference type="Proteomes" id="UP000294003"/>
    </source>
</evidence>
<dbReference type="PANTHER" id="PTHR12363">
    <property type="entry name" value="TRANSPORTIN 3 AND IMPORTIN 13"/>
    <property type="match status" value="1"/>
</dbReference>
<keyword evidence="4" id="KW-0539">Nucleus</keyword>
<comment type="similarity">
    <text evidence="2">Belongs to the importin beta family.</text>
</comment>
<organism evidence="5 6">
    <name type="scientific">Monosporascus cannonballus</name>
    <dbReference type="NCBI Taxonomy" id="155416"/>
    <lineage>
        <taxon>Eukaryota</taxon>
        <taxon>Fungi</taxon>
        <taxon>Dikarya</taxon>
        <taxon>Ascomycota</taxon>
        <taxon>Pezizomycotina</taxon>
        <taxon>Sordariomycetes</taxon>
        <taxon>Xylariomycetidae</taxon>
        <taxon>Xylariales</taxon>
        <taxon>Xylariales incertae sedis</taxon>
        <taxon>Monosporascus</taxon>
    </lineage>
</organism>
<proteinExistence type="inferred from homology"/>
<gene>
    <name evidence="5" type="ORF">DL762_006312</name>
</gene>